<protein>
    <submittedName>
        <fullName evidence="1">Uncharacterized protein</fullName>
    </submittedName>
</protein>
<dbReference type="EMBL" id="KQ965767">
    <property type="protein sequence ID" value="KXS14719.1"/>
    <property type="molecule type" value="Genomic_DNA"/>
</dbReference>
<name>A0A139ADI0_GONPJ</name>
<sequence>MRVLVKEDGKFLSLFAEELKQKKLWKGSAHGSNWMGAASALEVQKARMDSANNVAEKAARGVSL</sequence>
<dbReference type="AlphaFoldDB" id="A0A139ADI0"/>
<keyword evidence="2" id="KW-1185">Reference proteome</keyword>
<accession>A0A139ADI0</accession>
<gene>
    <name evidence="1" type="ORF">M427DRAFT_57378</name>
</gene>
<organism evidence="1 2">
    <name type="scientific">Gonapodya prolifera (strain JEL478)</name>
    <name type="common">Monoblepharis prolifera</name>
    <dbReference type="NCBI Taxonomy" id="1344416"/>
    <lineage>
        <taxon>Eukaryota</taxon>
        <taxon>Fungi</taxon>
        <taxon>Fungi incertae sedis</taxon>
        <taxon>Chytridiomycota</taxon>
        <taxon>Chytridiomycota incertae sedis</taxon>
        <taxon>Monoblepharidomycetes</taxon>
        <taxon>Monoblepharidales</taxon>
        <taxon>Gonapodyaceae</taxon>
        <taxon>Gonapodya</taxon>
    </lineage>
</organism>
<evidence type="ECO:0000313" key="2">
    <source>
        <dbReference type="Proteomes" id="UP000070544"/>
    </source>
</evidence>
<dbReference type="Proteomes" id="UP000070544">
    <property type="component" value="Unassembled WGS sequence"/>
</dbReference>
<evidence type="ECO:0000313" key="1">
    <source>
        <dbReference type="EMBL" id="KXS14719.1"/>
    </source>
</evidence>
<proteinExistence type="predicted"/>
<reference evidence="1 2" key="1">
    <citation type="journal article" date="2015" name="Genome Biol. Evol.">
        <title>Phylogenomic analyses indicate that early fungi evolved digesting cell walls of algal ancestors of land plants.</title>
        <authorList>
            <person name="Chang Y."/>
            <person name="Wang S."/>
            <person name="Sekimoto S."/>
            <person name="Aerts A.L."/>
            <person name="Choi C."/>
            <person name="Clum A."/>
            <person name="LaButti K.M."/>
            <person name="Lindquist E.A."/>
            <person name="Yee Ngan C."/>
            <person name="Ohm R.A."/>
            <person name="Salamov A.A."/>
            <person name="Grigoriev I.V."/>
            <person name="Spatafora J.W."/>
            <person name="Berbee M.L."/>
        </authorList>
    </citation>
    <scope>NUCLEOTIDE SEQUENCE [LARGE SCALE GENOMIC DNA]</scope>
    <source>
        <strain evidence="1 2">JEL478</strain>
    </source>
</reference>
<feature type="non-terminal residue" evidence="1">
    <location>
        <position position="64"/>
    </location>
</feature>